<evidence type="ECO:0000313" key="2">
    <source>
        <dbReference type="EMBL" id="MBB6678110.1"/>
    </source>
</evidence>
<feature type="compositionally biased region" description="Basic and acidic residues" evidence="1">
    <location>
        <begin position="49"/>
        <end position="62"/>
    </location>
</feature>
<gene>
    <name evidence="2" type="ORF">H4Q31_12450</name>
</gene>
<evidence type="ECO:0000313" key="3">
    <source>
        <dbReference type="Proteomes" id="UP000574133"/>
    </source>
</evidence>
<protein>
    <submittedName>
        <fullName evidence="2">Uncharacterized protein</fullName>
    </submittedName>
</protein>
<organism evidence="2 3">
    <name type="scientific">Cohnella lubricantis</name>
    <dbReference type="NCBI Taxonomy" id="2163172"/>
    <lineage>
        <taxon>Bacteria</taxon>
        <taxon>Bacillati</taxon>
        <taxon>Bacillota</taxon>
        <taxon>Bacilli</taxon>
        <taxon>Bacillales</taxon>
        <taxon>Paenibacillaceae</taxon>
        <taxon>Cohnella</taxon>
    </lineage>
</organism>
<evidence type="ECO:0000256" key="1">
    <source>
        <dbReference type="SAM" id="MobiDB-lite"/>
    </source>
</evidence>
<name>A0A841TFV4_9BACL</name>
<feature type="region of interest" description="Disordered" evidence="1">
    <location>
        <begin position="1"/>
        <end position="71"/>
    </location>
</feature>
<feature type="compositionally biased region" description="Basic and acidic residues" evidence="1">
    <location>
        <begin position="1"/>
        <end position="11"/>
    </location>
</feature>
<accession>A0A841TFV4</accession>
<dbReference type="RefSeq" id="WP_209703516.1">
    <property type="nucleotide sequence ID" value="NZ_JAGGLW010000001.1"/>
</dbReference>
<comment type="caution">
    <text evidence="2">The sequence shown here is derived from an EMBL/GenBank/DDBJ whole genome shotgun (WGS) entry which is preliminary data.</text>
</comment>
<sequence>MTNDHQQKTGEPEGALHNNQFLDPPNKLHNRTDEAKQTGKVVAEMPGDDEMRSRLEQQKKNDGYPGSCGIG</sequence>
<dbReference type="AlphaFoldDB" id="A0A841TFV4"/>
<keyword evidence="3" id="KW-1185">Reference proteome</keyword>
<dbReference type="EMBL" id="JACJVN010000050">
    <property type="protein sequence ID" value="MBB6678110.1"/>
    <property type="molecule type" value="Genomic_DNA"/>
</dbReference>
<reference evidence="2 3" key="1">
    <citation type="submission" date="2020-08" db="EMBL/GenBank/DDBJ databases">
        <title>Cohnella phylogeny.</title>
        <authorList>
            <person name="Dunlap C."/>
        </authorList>
    </citation>
    <scope>NUCLEOTIDE SEQUENCE [LARGE SCALE GENOMIC DNA]</scope>
    <source>
        <strain evidence="2 3">DSM 103658</strain>
    </source>
</reference>
<dbReference type="Proteomes" id="UP000574133">
    <property type="component" value="Unassembled WGS sequence"/>
</dbReference>
<proteinExistence type="predicted"/>